<keyword evidence="3" id="KW-1185">Reference proteome</keyword>
<dbReference type="EMBL" id="JACIER010000010">
    <property type="protein sequence ID" value="MBB4044821.1"/>
    <property type="molecule type" value="Genomic_DNA"/>
</dbReference>
<reference evidence="2" key="1">
    <citation type="submission" date="2020-08" db="EMBL/GenBank/DDBJ databases">
        <title>Genomic Encyclopedia of Type Strains, Phase IV (KMG-IV): sequencing the most valuable type-strain genomes for metagenomic binning, comparative biology and taxonomic classification.</title>
        <authorList>
            <person name="Goeker M."/>
        </authorList>
    </citation>
    <scope>NUCLEOTIDE SEQUENCE [LARGE SCALE GENOMIC DNA]</scope>
    <source>
        <strain evidence="2">DSM 105720</strain>
    </source>
</reference>
<feature type="compositionally biased region" description="Basic and acidic residues" evidence="1">
    <location>
        <begin position="14"/>
        <end position="27"/>
    </location>
</feature>
<gene>
    <name evidence="2" type="ORF">GGR06_002619</name>
</gene>
<evidence type="ECO:0000313" key="2">
    <source>
        <dbReference type="EMBL" id="MBB4044821.1"/>
    </source>
</evidence>
<dbReference type="Proteomes" id="UP000560658">
    <property type="component" value="Unassembled WGS sequence"/>
</dbReference>
<protein>
    <submittedName>
        <fullName evidence="2">Hydrogenase maturation factor HypE</fullName>
    </submittedName>
</protein>
<feature type="compositionally biased region" description="Basic residues" evidence="1">
    <location>
        <begin position="1"/>
        <end position="13"/>
    </location>
</feature>
<dbReference type="AlphaFoldDB" id="A0A840D187"/>
<evidence type="ECO:0000256" key="1">
    <source>
        <dbReference type="SAM" id="MobiDB-lite"/>
    </source>
</evidence>
<name>A0A840D187_9BACE</name>
<organism evidence="2 3">
    <name type="scientific">Bacteroides reticulotermitis</name>
    <dbReference type="NCBI Taxonomy" id="1133319"/>
    <lineage>
        <taxon>Bacteria</taxon>
        <taxon>Pseudomonadati</taxon>
        <taxon>Bacteroidota</taxon>
        <taxon>Bacteroidia</taxon>
        <taxon>Bacteroidales</taxon>
        <taxon>Bacteroidaceae</taxon>
        <taxon>Bacteroides</taxon>
    </lineage>
</organism>
<proteinExistence type="predicted"/>
<evidence type="ECO:0000313" key="3">
    <source>
        <dbReference type="Proteomes" id="UP000560658"/>
    </source>
</evidence>
<feature type="region of interest" description="Disordered" evidence="1">
    <location>
        <begin position="1"/>
        <end position="27"/>
    </location>
</feature>
<sequence>MSKGVGKARKRRSKEKECQESREKEVNGGETIPRLTLFRFFIDCINGYMQVQFIRTMTALLKF</sequence>
<comment type="caution">
    <text evidence="2">The sequence shown here is derived from an EMBL/GenBank/DDBJ whole genome shotgun (WGS) entry which is preliminary data.</text>
</comment>
<accession>A0A840D187</accession>